<protein>
    <submittedName>
        <fullName evidence="2">Uncharacterized protein</fullName>
    </submittedName>
</protein>
<dbReference type="EMBL" id="BPLR01002266">
    <property type="protein sequence ID" value="GIX71917.1"/>
    <property type="molecule type" value="Genomic_DNA"/>
</dbReference>
<comment type="caution">
    <text evidence="2">The sequence shown here is derived from an EMBL/GenBank/DDBJ whole genome shotgun (WGS) entry which is preliminary data.</text>
</comment>
<reference evidence="2 3" key="1">
    <citation type="submission" date="2021-06" db="EMBL/GenBank/DDBJ databases">
        <title>Caerostris extrusa draft genome.</title>
        <authorList>
            <person name="Kono N."/>
            <person name="Arakawa K."/>
        </authorList>
    </citation>
    <scope>NUCLEOTIDE SEQUENCE [LARGE SCALE GENOMIC DNA]</scope>
</reference>
<dbReference type="AlphaFoldDB" id="A0AAV4MHH6"/>
<proteinExistence type="predicted"/>
<keyword evidence="3" id="KW-1185">Reference proteome</keyword>
<dbReference type="Proteomes" id="UP001054945">
    <property type="component" value="Unassembled WGS sequence"/>
</dbReference>
<sequence length="164" mass="18261">MASRLPIPIPLFLMSRWTEKPRASPSVCAQTSKKIRQKGEERVVANEGRRVPRLRSAIDVISEKGLEELDNNASKIGLQINENKTKYMIISPNESKRRPRNIDIGGKTFEGLSHFKHLGTILDNDNSNHREVCESSCDGAHVAPYPSPTPPPPLKHLACSSNNK</sequence>
<evidence type="ECO:0000256" key="1">
    <source>
        <dbReference type="SAM" id="MobiDB-lite"/>
    </source>
</evidence>
<organism evidence="2 3">
    <name type="scientific">Caerostris extrusa</name>
    <name type="common">Bark spider</name>
    <name type="synonym">Caerostris bankana</name>
    <dbReference type="NCBI Taxonomy" id="172846"/>
    <lineage>
        <taxon>Eukaryota</taxon>
        <taxon>Metazoa</taxon>
        <taxon>Ecdysozoa</taxon>
        <taxon>Arthropoda</taxon>
        <taxon>Chelicerata</taxon>
        <taxon>Arachnida</taxon>
        <taxon>Araneae</taxon>
        <taxon>Araneomorphae</taxon>
        <taxon>Entelegynae</taxon>
        <taxon>Araneoidea</taxon>
        <taxon>Araneidae</taxon>
        <taxon>Caerostris</taxon>
    </lineage>
</organism>
<feature type="compositionally biased region" description="Pro residues" evidence="1">
    <location>
        <begin position="145"/>
        <end position="154"/>
    </location>
</feature>
<evidence type="ECO:0000313" key="3">
    <source>
        <dbReference type="Proteomes" id="UP001054945"/>
    </source>
</evidence>
<feature type="region of interest" description="Disordered" evidence="1">
    <location>
        <begin position="139"/>
        <end position="164"/>
    </location>
</feature>
<gene>
    <name evidence="2" type="ORF">CEXT_740371</name>
</gene>
<evidence type="ECO:0000313" key="2">
    <source>
        <dbReference type="EMBL" id="GIX71917.1"/>
    </source>
</evidence>
<name>A0AAV4MHH6_CAEEX</name>
<accession>A0AAV4MHH6</accession>